<dbReference type="SUPFAM" id="SSF48208">
    <property type="entry name" value="Six-hairpin glycosidases"/>
    <property type="match status" value="1"/>
</dbReference>
<sequence length="361" mass="41249">METGATQKIRQAVGVIETCIGLKGVWASPIRYKYQCWTRDFALATEEALLDLGRPEVVKLHLNELSRRQYSDGRIPIMFLDKPLRWLLLKAWHAIKNRRMSFLLRQYFSKDGIGQLSPWTRDSELLYALAVASFVRRTHDDTFLMRHTSHIRAALGYVESSLMKGGLIFGGDWRDTRPDLTDKFLLTNNCLLYQAYALLGETKKAEAIKAAINERFWTGSYYRDYIGIDDFDTLGNSLAILFDVAPQDRWPSIIESAEALDTPYGYKINKVTLPPKSKEETAVMLRTNQFGVIWPFIHGFMILAALKGGRTDIAKRQLQKWTTLDGFYEFYDPTTGRGYGSVDQVWSAALYFRTAHALGVT</sequence>
<gene>
    <name evidence="1" type="ORF">HYW89_04415</name>
</gene>
<evidence type="ECO:0008006" key="3">
    <source>
        <dbReference type="Google" id="ProtNLM"/>
    </source>
</evidence>
<evidence type="ECO:0000313" key="2">
    <source>
        <dbReference type="Proteomes" id="UP000595618"/>
    </source>
</evidence>
<proteinExistence type="predicted"/>
<dbReference type="GO" id="GO:0005975">
    <property type="term" value="P:carbohydrate metabolic process"/>
    <property type="evidence" value="ECO:0007669"/>
    <property type="project" value="InterPro"/>
</dbReference>
<evidence type="ECO:0000313" key="1">
    <source>
        <dbReference type="EMBL" id="QQG45211.1"/>
    </source>
</evidence>
<dbReference type="Proteomes" id="UP000595618">
    <property type="component" value="Chromosome"/>
</dbReference>
<reference evidence="1 2" key="1">
    <citation type="submission" date="2020-07" db="EMBL/GenBank/DDBJ databases">
        <title>Huge and variable diversity of episymbiotic CPR bacteria and DPANN archaea in groundwater ecosystems.</title>
        <authorList>
            <person name="He C.Y."/>
            <person name="Keren R."/>
            <person name="Whittaker M."/>
            <person name="Farag I.F."/>
            <person name="Doudna J."/>
            <person name="Cate J.H.D."/>
            <person name="Banfield J.F."/>
        </authorList>
    </citation>
    <scope>NUCLEOTIDE SEQUENCE [LARGE SCALE GENOMIC DNA]</scope>
    <source>
        <strain evidence="1">NC_groundwater_541_Ag_S-0.1um_46_50</strain>
    </source>
</reference>
<organism evidence="1 2">
    <name type="scientific">Candidatus Sungiibacteriota bacterium</name>
    <dbReference type="NCBI Taxonomy" id="2750080"/>
    <lineage>
        <taxon>Bacteria</taxon>
        <taxon>Candidatus Sungiibacteriota</taxon>
    </lineage>
</organism>
<dbReference type="EMBL" id="CP066690">
    <property type="protein sequence ID" value="QQG45211.1"/>
    <property type="molecule type" value="Genomic_DNA"/>
</dbReference>
<dbReference type="AlphaFoldDB" id="A0A7T5UQI5"/>
<name>A0A7T5UQI5_9BACT</name>
<accession>A0A7T5UQI5</accession>
<protein>
    <recommendedName>
        <fullName evidence="3">Glycogen debranching enzyme C-terminal domain-containing protein</fullName>
    </recommendedName>
</protein>
<dbReference type="Gene3D" id="1.50.10.10">
    <property type="match status" value="1"/>
</dbReference>
<dbReference type="InterPro" id="IPR012341">
    <property type="entry name" value="6hp_glycosidase-like_sf"/>
</dbReference>
<dbReference type="InterPro" id="IPR008928">
    <property type="entry name" value="6-hairpin_glycosidase_sf"/>
</dbReference>